<dbReference type="PANTHER" id="PTHR30146">
    <property type="entry name" value="LACI-RELATED TRANSCRIPTIONAL REPRESSOR"/>
    <property type="match status" value="1"/>
</dbReference>
<dbReference type="SMART" id="SM00354">
    <property type="entry name" value="HTH_LACI"/>
    <property type="match status" value="1"/>
</dbReference>
<evidence type="ECO:0000313" key="5">
    <source>
        <dbReference type="EMBL" id="NCI50976.1"/>
    </source>
</evidence>
<dbReference type="EMBL" id="JAACJS010000015">
    <property type="protein sequence ID" value="NCI50976.1"/>
    <property type="molecule type" value="Genomic_DNA"/>
</dbReference>
<feature type="domain" description="HTH lacI-type" evidence="4">
    <location>
        <begin position="52"/>
        <end position="106"/>
    </location>
</feature>
<dbReference type="InterPro" id="IPR001761">
    <property type="entry name" value="Peripla_BP/Lac1_sug-bd_dom"/>
</dbReference>
<dbReference type="InterPro" id="IPR000843">
    <property type="entry name" value="HTH_LacI"/>
</dbReference>
<dbReference type="Proteomes" id="UP000753802">
    <property type="component" value="Unassembled WGS sequence"/>
</dbReference>
<dbReference type="CDD" id="cd01392">
    <property type="entry name" value="HTH_LacI"/>
    <property type="match status" value="1"/>
</dbReference>
<evidence type="ECO:0000313" key="6">
    <source>
        <dbReference type="Proteomes" id="UP000753802"/>
    </source>
</evidence>
<keyword evidence="3" id="KW-0804">Transcription</keyword>
<dbReference type="RefSeq" id="WP_161819279.1">
    <property type="nucleotide sequence ID" value="NZ_JAACJS010000015.1"/>
</dbReference>
<organism evidence="5 6">
    <name type="scientific">Sediminibacterium roseum</name>
    <dbReference type="NCBI Taxonomy" id="1978412"/>
    <lineage>
        <taxon>Bacteria</taxon>
        <taxon>Pseudomonadati</taxon>
        <taxon>Bacteroidota</taxon>
        <taxon>Chitinophagia</taxon>
        <taxon>Chitinophagales</taxon>
        <taxon>Chitinophagaceae</taxon>
        <taxon>Sediminibacterium</taxon>
    </lineage>
</organism>
<dbReference type="InterPro" id="IPR010982">
    <property type="entry name" value="Lambda_DNA-bd_dom_sf"/>
</dbReference>
<dbReference type="Gene3D" id="3.40.50.2300">
    <property type="match status" value="2"/>
</dbReference>
<dbReference type="PANTHER" id="PTHR30146:SF109">
    <property type="entry name" value="HTH-TYPE TRANSCRIPTIONAL REGULATOR GALS"/>
    <property type="match status" value="1"/>
</dbReference>
<keyword evidence="6" id="KW-1185">Reference proteome</keyword>
<dbReference type="SUPFAM" id="SSF47413">
    <property type="entry name" value="lambda repressor-like DNA-binding domains"/>
    <property type="match status" value="1"/>
</dbReference>
<keyword evidence="2" id="KW-0238">DNA-binding</keyword>
<dbReference type="Pfam" id="PF00532">
    <property type="entry name" value="Peripla_BP_1"/>
    <property type="match status" value="1"/>
</dbReference>
<dbReference type="CDD" id="cd06267">
    <property type="entry name" value="PBP1_LacI_sugar_binding-like"/>
    <property type="match status" value="1"/>
</dbReference>
<dbReference type="Pfam" id="PF00356">
    <property type="entry name" value="LacI"/>
    <property type="match status" value="1"/>
</dbReference>
<dbReference type="InterPro" id="IPR028082">
    <property type="entry name" value="Peripla_BP_I"/>
</dbReference>
<proteinExistence type="predicted"/>
<evidence type="ECO:0000256" key="1">
    <source>
        <dbReference type="ARBA" id="ARBA00023015"/>
    </source>
</evidence>
<protein>
    <submittedName>
        <fullName evidence="5">Substrate-binding domain-containing protein</fullName>
    </submittedName>
</protein>
<dbReference type="PROSITE" id="PS50932">
    <property type="entry name" value="HTH_LACI_2"/>
    <property type="match status" value="1"/>
</dbReference>
<dbReference type="Gene3D" id="1.10.260.40">
    <property type="entry name" value="lambda repressor-like DNA-binding domains"/>
    <property type="match status" value="1"/>
</dbReference>
<dbReference type="SUPFAM" id="SSF53822">
    <property type="entry name" value="Periplasmic binding protein-like I"/>
    <property type="match status" value="1"/>
</dbReference>
<evidence type="ECO:0000256" key="2">
    <source>
        <dbReference type="ARBA" id="ARBA00023125"/>
    </source>
</evidence>
<comment type="caution">
    <text evidence="5">The sequence shown here is derived from an EMBL/GenBank/DDBJ whole genome shotgun (WGS) entry which is preliminary data.</text>
</comment>
<evidence type="ECO:0000256" key="3">
    <source>
        <dbReference type="ARBA" id="ARBA00023163"/>
    </source>
</evidence>
<gene>
    <name evidence="5" type="ORF">GWC95_13665</name>
</gene>
<name>A0ABX0A1E3_9BACT</name>
<evidence type="ECO:0000259" key="4">
    <source>
        <dbReference type="PROSITE" id="PS50932"/>
    </source>
</evidence>
<keyword evidence="1" id="KW-0805">Transcription regulation</keyword>
<accession>A0ABX0A1E3</accession>
<sequence>MIKCIKCDKVTGIAKAGQVRGKQRYHCKHCEYYFTIQSQQPGVETAGSKHHATLLDIAKQLKISKSTVSRALRNSKDINMETRNAVLDMAQKLNYVPNYFASSLVRRKSYSIGIVVPELITDFFCQFIIIAQKAAYLAGYEVIICHTNENYSNEIDILKRLFSYQVDGILLSLSSETKSLDHLQAFEDAGVPVILFNRAKNRHGLPKVLADDYEGAFTGVEHLIKNGYKKIGHIGGPENLQISKNRLRGYKDALEKYGLPVNSEWIVHCDLTQGSAQKCAHILLDKTSRPDAVFAVNDPAAIQLIIEAKKRGIRVGPELGIVGFSNDSRSEVIEPSLTTLQQPIDQMAETCIHLLLNKINDAGFKIPMTTVLKTALIERCSSKK</sequence>
<reference evidence="5 6" key="1">
    <citation type="submission" date="2020-01" db="EMBL/GenBank/DDBJ databases">
        <title>Genome analysis.</title>
        <authorList>
            <person name="Wu S."/>
            <person name="Wang G."/>
        </authorList>
    </citation>
    <scope>NUCLEOTIDE SEQUENCE [LARGE SCALE GENOMIC DNA]</scope>
    <source>
        <strain evidence="5 6">SYL130</strain>
    </source>
</reference>